<evidence type="ECO:0000313" key="3">
    <source>
        <dbReference type="Proteomes" id="UP001430356"/>
    </source>
</evidence>
<keyword evidence="3" id="KW-1185">Reference proteome</keyword>
<name>A0AAW0F6S8_9TRYP</name>
<feature type="region of interest" description="Disordered" evidence="1">
    <location>
        <begin position="229"/>
        <end position="248"/>
    </location>
</feature>
<feature type="compositionally biased region" description="Low complexity" evidence="1">
    <location>
        <begin position="828"/>
        <end position="848"/>
    </location>
</feature>
<feature type="region of interest" description="Disordered" evidence="1">
    <location>
        <begin position="176"/>
        <end position="207"/>
    </location>
</feature>
<organism evidence="2 3">
    <name type="scientific">Novymonas esmeraldas</name>
    <dbReference type="NCBI Taxonomy" id="1808958"/>
    <lineage>
        <taxon>Eukaryota</taxon>
        <taxon>Discoba</taxon>
        <taxon>Euglenozoa</taxon>
        <taxon>Kinetoplastea</taxon>
        <taxon>Metakinetoplastina</taxon>
        <taxon>Trypanosomatida</taxon>
        <taxon>Trypanosomatidae</taxon>
        <taxon>Novymonas</taxon>
    </lineage>
</organism>
<sequence length="958" mass="95864">MKAPAPVAAPSSASSAVAAAASTAAPMPWLPLSSPGPSPPPASLTGAEQWAAALQRVPYLCALRQGPTCVVYRPPTVIQLSEATGCSVGDLTGAYSDLPVITLNKVLPGIDHETTAAAAAISLTSDGVEYLQLSPTDDVLEMAAKALMARRPVPDAEEIFWEADYWEVLRRAKRQAQEEKERRRERKRLQKEKKSLMGVSNSSVGMPSPNGGAAATLSAINSPLYATPHSRQGSLCGPLGDGGDRSPASLHMQTAAQRTAKGLLRRARYNEAHNPGQRLLVRSASLLSQNSQTQSTIRCRTRPRHDSITSQSTVGGARGFQYPLSSVASDDGRSATSDSFRTPPLLVIGGHPSRDPLSVQLELELSASSGAVHPVAATRAAPASAEAARAAKVSSAAAPDVSTPPRAGGGSPTGQRDATRKRLPGSGSAAAATLSSISPASPSSTSPFRLHGDVQRGMVNSLIPSHTTSPNSWAAQPDSVTHAPLVTPTFSPLPGPSGLQRTPPSPPPAGSVVANGHGSSSSSSSRPPPPPPLPPASASAARQPVEKLPPVPAERARVRGGGGEAVPHQPRLLQLPAPHRRPGARAAATAAGSVDTTDALPQPSSQCSTARPPSVVVAAAGGSAAAAPRSAAAGKRRTSPPPPPSSVGAGGEPAAGAVPTAAPPSVASTVEATADGGASNPRRPPPSLSAGTPSPPGGKGAEVGTEPAAEEPRRAAAPPRLPPLLSPSAAPAPRAPAPSTAPARPPMPTSAAAAQPAPPPPPIAAVMTGAAPSPSSSLTPRGAATTVPPSRAPTREVSMSPQFERTAVPVHAAPPITAEDGGNARSSTASPVNVTAPTTATPRQSSAGPIGGGSAPPPATSARGGTADGREEGRPGPPTDTRAAAGGAAAASDKKTTVAAARDTAPLASAANPAREVDPNTFQEGASRRGSGAAVAAAPAPPAKKAKKDKAPSCCVIM</sequence>
<feature type="compositionally biased region" description="Low complexity" evidence="1">
    <location>
        <begin position="610"/>
        <end position="633"/>
    </location>
</feature>
<evidence type="ECO:0000256" key="1">
    <source>
        <dbReference type="SAM" id="MobiDB-lite"/>
    </source>
</evidence>
<gene>
    <name evidence="2" type="ORF">NESM_000266800</name>
</gene>
<feature type="region of interest" description="Disordered" evidence="1">
    <location>
        <begin position="483"/>
        <end position="958"/>
    </location>
</feature>
<feature type="compositionally biased region" description="Low complexity" evidence="1">
    <location>
        <begin position="654"/>
        <end position="670"/>
    </location>
</feature>
<proteinExistence type="predicted"/>
<reference evidence="2 3" key="1">
    <citation type="journal article" date="2021" name="MBio">
        <title>A New Model Trypanosomatid, Novymonas esmeraldas: Genomic Perception of Its 'Candidatus Pandoraea novymonadis' Endosymbiont.</title>
        <authorList>
            <person name="Zakharova A."/>
            <person name="Saura A."/>
            <person name="Butenko A."/>
            <person name="Podesvova L."/>
            <person name="Warmusova S."/>
            <person name="Kostygov A.Y."/>
            <person name="Nenarokova A."/>
            <person name="Lukes J."/>
            <person name="Opperdoes F.R."/>
            <person name="Yurchenko V."/>
        </authorList>
    </citation>
    <scope>NUCLEOTIDE SEQUENCE [LARGE SCALE GENOMIC DNA]</scope>
    <source>
        <strain evidence="2 3">E262AT.01</strain>
    </source>
</reference>
<feature type="region of interest" description="Disordered" evidence="1">
    <location>
        <begin position="394"/>
        <end position="451"/>
    </location>
</feature>
<feature type="compositionally biased region" description="Low complexity" evidence="1">
    <location>
        <begin position="424"/>
        <end position="447"/>
    </location>
</feature>
<dbReference type="EMBL" id="JAECZO010000023">
    <property type="protein sequence ID" value="KAK7201988.1"/>
    <property type="molecule type" value="Genomic_DNA"/>
</dbReference>
<accession>A0AAW0F6S8</accession>
<evidence type="ECO:0000313" key="2">
    <source>
        <dbReference type="EMBL" id="KAK7201988.1"/>
    </source>
</evidence>
<feature type="compositionally biased region" description="Pro residues" evidence="1">
    <location>
        <begin position="526"/>
        <end position="535"/>
    </location>
</feature>
<feature type="compositionally biased region" description="Polar residues" evidence="1">
    <location>
        <begin position="323"/>
        <end position="340"/>
    </location>
</feature>
<protein>
    <submittedName>
        <fullName evidence="2">Uncharacterized protein</fullName>
    </submittedName>
</protein>
<dbReference type="Proteomes" id="UP001430356">
    <property type="component" value="Unassembled WGS sequence"/>
</dbReference>
<dbReference type="AlphaFoldDB" id="A0AAW0F6S8"/>
<feature type="compositionally biased region" description="Low complexity" evidence="1">
    <location>
        <begin position="726"/>
        <end position="742"/>
    </location>
</feature>
<comment type="caution">
    <text evidence="2">The sequence shown here is derived from an EMBL/GenBank/DDBJ whole genome shotgun (WGS) entry which is preliminary data.</text>
</comment>
<feature type="region of interest" description="Disordered" evidence="1">
    <location>
        <begin position="291"/>
        <end position="351"/>
    </location>
</feature>